<evidence type="ECO:0000256" key="10">
    <source>
        <dbReference type="SAM" id="Phobius"/>
    </source>
</evidence>
<evidence type="ECO:0000256" key="6">
    <source>
        <dbReference type="ARBA" id="ARBA00023136"/>
    </source>
</evidence>
<dbReference type="InterPro" id="IPR013320">
    <property type="entry name" value="ConA-like_dom_sf"/>
</dbReference>
<keyword evidence="3 10" id="KW-0812">Transmembrane</keyword>
<dbReference type="FunFam" id="2.60.120.200:FF:000259">
    <property type="entry name" value="Chromosome 9, whole genome shotgun sequence"/>
    <property type="match status" value="1"/>
</dbReference>
<dbReference type="GO" id="GO:0006078">
    <property type="term" value="P:(1-&gt;6)-beta-D-glucan biosynthetic process"/>
    <property type="evidence" value="ECO:0007669"/>
    <property type="project" value="TreeGrafter"/>
</dbReference>
<keyword evidence="12" id="KW-0378">Hydrolase</keyword>
<evidence type="ECO:0000256" key="1">
    <source>
        <dbReference type="ARBA" id="ARBA00004606"/>
    </source>
</evidence>
<name>A0AAD7FHT2_9AGAR</name>
<dbReference type="AlphaFoldDB" id="A0AAD7FHT2"/>
<dbReference type="Gene3D" id="2.60.120.200">
    <property type="match status" value="1"/>
</dbReference>
<dbReference type="GO" id="GO:0031505">
    <property type="term" value="P:fungal-type cell wall organization"/>
    <property type="evidence" value="ECO:0007669"/>
    <property type="project" value="TreeGrafter"/>
</dbReference>
<dbReference type="GO" id="GO:0015926">
    <property type="term" value="F:glucosidase activity"/>
    <property type="evidence" value="ECO:0007669"/>
    <property type="project" value="TreeGrafter"/>
</dbReference>
<evidence type="ECO:0000256" key="9">
    <source>
        <dbReference type="SAM" id="MobiDB-lite"/>
    </source>
</evidence>
<dbReference type="EMBL" id="JARKIF010000016">
    <property type="protein sequence ID" value="KAJ7621167.1"/>
    <property type="molecule type" value="Genomic_DNA"/>
</dbReference>
<proteinExistence type="inferred from homology"/>
<keyword evidence="7" id="KW-0325">Glycoprotein</keyword>
<comment type="subcellular location">
    <subcellularLocation>
        <location evidence="1">Membrane</location>
        <topology evidence="1">Single-pass type II membrane protein</topology>
    </subcellularLocation>
</comment>
<accession>A0AAD7FHT2</accession>
<evidence type="ECO:0000256" key="7">
    <source>
        <dbReference type="ARBA" id="ARBA00023180"/>
    </source>
</evidence>
<feature type="domain" description="GH16" evidence="11">
    <location>
        <begin position="160"/>
        <end position="533"/>
    </location>
</feature>
<evidence type="ECO:0000256" key="8">
    <source>
        <dbReference type="ARBA" id="ARBA00023316"/>
    </source>
</evidence>
<dbReference type="PANTHER" id="PTHR31361:SF1">
    <property type="entry name" value="BETA-GLUCAN SYNTHESIS-ASSOCIATED PROTEIN KRE6-RELATED"/>
    <property type="match status" value="1"/>
</dbReference>
<keyword evidence="6 10" id="KW-0472">Membrane</keyword>
<reference evidence="12" key="1">
    <citation type="submission" date="2023-03" db="EMBL/GenBank/DDBJ databases">
        <title>Massive genome expansion in bonnet fungi (Mycena s.s.) driven by repeated elements and novel gene families across ecological guilds.</title>
        <authorList>
            <consortium name="Lawrence Berkeley National Laboratory"/>
            <person name="Harder C.B."/>
            <person name="Miyauchi S."/>
            <person name="Viragh M."/>
            <person name="Kuo A."/>
            <person name="Thoen E."/>
            <person name="Andreopoulos B."/>
            <person name="Lu D."/>
            <person name="Skrede I."/>
            <person name="Drula E."/>
            <person name="Henrissat B."/>
            <person name="Morin E."/>
            <person name="Kohler A."/>
            <person name="Barry K."/>
            <person name="LaButti K."/>
            <person name="Morin E."/>
            <person name="Salamov A."/>
            <person name="Lipzen A."/>
            <person name="Mereny Z."/>
            <person name="Hegedus B."/>
            <person name="Baldrian P."/>
            <person name="Stursova M."/>
            <person name="Weitz H."/>
            <person name="Taylor A."/>
            <person name="Grigoriev I.V."/>
            <person name="Nagy L.G."/>
            <person name="Martin F."/>
            <person name="Kauserud H."/>
        </authorList>
    </citation>
    <scope>NUCLEOTIDE SEQUENCE</scope>
    <source>
        <strain evidence="12">9284</strain>
    </source>
</reference>
<evidence type="ECO:0000256" key="5">
    <source>
        <dbReference type="ARBA" id="ARBA00022989"/>
    </source>
</evidence>
<dbReference type="Pfam" id="PF03935">
    <property type="entry name" value="SKN1_KRE6_Sbg1"/>
    <property type="match status" value="1"/>
</dbReference>
<keyword evidence="8" id="KW-0961">Cell wall biogenesis/degradation</keyword>
<evidence type="ECO:0000256" key="3">
    <source>
        <dbReference type="ARBA" id="ARBA00022692"/>
    </source>
</evidence>
<feature type="transmembrane region" description="Helical" evidence="10">
    <location>
        <begin position="93"/>
        <end position="116"/>
    </location>
</feature>
<sequence length="581" mass="63346">MSTSSHQSRRGYKREHSPNLLPQRDDQWESIPGSPNSGGGLASKFSLSADPATWGNSHLNLAEPDDALHNPDTKGGIGGERGSSSGVFTRRGLANVGCLVILCLALVSLFLGYPVVTFVEKTFMLSNSAGVTVNATGQVASIGNFGLIDLDTPKDAYTITSWHTGKEMTLVFSDEFEADGRTFYPGDDPYWEAENLHYWSTNNMEWYDPSAVTTAGGALKITLSATPDHDLNYTGGLVTSWNKFCVTGGLIVGAVTLPGNNQIHGLWPAFWTMGNLGRAGYGASLDGMWPYTYDSCDIGTVANQSVNGLPELTTTSGSNDRPYFGELSYQPGQRLSRCTCKGESHPGPIHSDGTYVGRSAPEIDILEAQISDLDTGSVGAVSQSGQWAPFNPWYDWLNVSGNWDIAEPSISVLNTYTGGAYQQASSVVTLTNQKCYELIDNCFSVYGIEYKPGFDDAYIAWITDNKPAWTIYASGMAADPRVEIGSRPVPQEPMYILANLGMSQNFGGVDIEHLTFPTTLSIDYIRVYQYPDQINIGCDPVDFPTQDYINTYIEAYTNPNLTTWTDDYKQPMPKNSFLGEC</sequence>
<evidence type="ECO:0000259" key="11">
    <source>
        <dbReference type="PROSITE" id="PS51762"/>
    </source>
</evidence>
<feature type="region of interest" description="Disordered" evidence="9">
    <location>
        <begin position="58"/>
        <end position="81"/>
    </location>
</feature>
<keyword evidence="5 10" id="KW-1133">Transmembrane helix</keyword>
<comment type="similarity">
    <text evidence="2">Belongs to the SKN1/KRE6 family.</text>
</comment>
<dbReference type="PROSITE" id="PS51762">
    <property type="entry name" value="GH16_2"/>
    <property type="match status" value="1"/>
</dbReference>
<feature type="region of interest" description="Disordered" evidence="9">
    <location>
        <begin position="1"/>
        <end position="35"/>
    </location>
</feature>
<evidence type="ECO:0000313" key="12">
    <source>
        <dbReference type="EMBL" id="KAJ7621167.1"/>
    </source>
</evidence>
<keyword evidence="4" id="KW-0735">Signal-anchor</keyword>
<comment type="caution">
    <text evidence="12">The sequence shown here is derived from an EMBL/GenBank/DDBJ whole genome shotgun (WGS) entry which is preliminary data.</text>
</comment>
<dbReference type="GO" id="GO:0005886">
    <property type="term" value="C:plasma membrane"/>
    <property type="evidence" value="ECO:0007669"/>
    <property type="project" value="TreeGrafter"/>
</dbReference>
<dbReference type="PANTHER" id="PTHR31361">
    <property type="entry name" value="BETA-GLUCAN SYNTHESIS-ASSOCIATED PROTEIN KRE6-RELATED"/>
    <property type="match status" value="1"/>
</dbReference>
<dbReference type="InterPro" id="IPR000757">
    <property type="entry name" value="Beta-glucanase-like"/>
</dbReference>
<evidence type="ECO:0000256" key="2">
    <source>
        <dbReference type="ARBA" id="ARBA00010962"/>
    </source>
</evidence>
<organism evidence="12 13">
    <name type="scientific">Roridomyces roridus</name>
    <dbReference type="NCBI Taxonomy" id="1738132"/>
    <lineage>
        <taxon>Eukaryota</taxon>
        <taxon>Fungi</taxon>
        <taxon>Dikarya</taxon>
        <taxon>Basidiomycota</taxon>
        <taxon>Agaricomycotina</taxon>
        <taxon>Agaricomycetes</taxon>
        <taxon>Agaricomycetidae</taxon>
        <taxon>Agaricales</taxon>
        <taxon>Marasmiineae</taxon>
        <taxon>Mycenaceae</taxon>
        <taxon>Roridomyces</taxon>
    </lineage>
</organism>
<keyword evidence="13" id="KW-1185">Reference proteome</keyword>
<evidence type="ECO:0000256" key="4">
    <source>
        <dbReference type="ARBA" id="ARBA00022968"/>
    </source>
</evidence>
<dbReference type="GO" id="GO:0005789">
    <property type="term" value="C:endoplasmic reticulum membrane"/>
    <property type="evidence" value="ECO:0007669"/>
    <property type="project" value="TreeGrafter"/>
</dbReference>
<dbReference type="Proteomes" id="UP001221142">
    <property type="component" value="Unassembled WGS sequence"/>
</dbReference>
<protein>
    <submittedName>
        <fullName evidence="12">Glycoside hydrolase family 16 protein</fullName>
    </submittedName>
</protein>
<dbReference type="InterPro" id="IPR005629">
    <property type="entry name" value="Skn1/Kre6/Sbg1"/>
</dbReference>
<evidence type="ECO:0000313" key="13">
    <source>
        <dbReference type="Proteomes" id="UP001221142"/>
    </source>
</evidence>
<dbReference type="SUPFAM" id="SSF49899">
    <property type="entry name" value="Concanavalin A-like lectins/glucanases"/>
    <property type="match status" value="1"/>
</dbReference>
<gene>
    <name evidence="12" type="ORF">FB45DRAFT_928560</name>
</gene>